<dbReference type="Gene3D" id="2.40.70.10">
    <property type="entry name" value="Acid Proteases"/>
    <property type="match status" value="1"/>
</dbReference>
<evidence type="ECO:0000313" key="1">
    <source>
        <dbReference type="EnsemblPlants" id="AET2Gv20450200.1"/>
    </source>
</evidence>
<accession>A0A453BC74</accession>
<proteinExistence type="predicted"/>
<dbReference type="STRING" id="200361.A0A453BC74"/>
<dbReference type="Gramene" id="AET2Gv20450200.1">
    <property type="protein sequence ID" value="AET2Gv20450200.1"/>
    <property type="gene ID" value="AET2Gv20450200"/>
</dbReference>
<reference evidence="2" key="1">
    <citation type="journal article" date="2014" name="Science">
        <title>Ancient hybridizations among the ancestral genomes of bread wheat.</title>
        <authorList>
            <consortium name="International Wheat Genome Sequencing Consortium,"/>
            <person name="Marcussen T."/>
            <person name="Sandve S.R."/>
            <person name="Heier L."/>
            <person name="Spannagl M."/>
            <person name="Pfeifer M."/>
            <person name="Jakobsen K.S."/>
            <person name="Wulff B.B."/>
            <person name="Steuernagel B."/>
            <person name="Mayer K.F."/>
            <person name="Olsen O.A."/>
        </authorList>
    </citation>
    <scope>NUCLEOTIDE SEQUENCE [LARGE SCALE GENOMIC DNA]</scope>
    <source>
        <strain evidence="2">cv. AL8/78</strain>
    </source>
</reference>
<dbReference type="GO" id="GO:0004190">
    <property type="term" value="F:aspartic-type endopeptidase activity"/>
    <property type="evidence" value="ECO:0007669"/>
    <property type="project" value="InterPro"/>
</dbReference>
<sequence length="78" mass="7878">DTTADGLGYLPAPVAAAGAPAPAPATALVVSLHALAGIRAEKIILLPVLINDECLLALLDTGSTHNFLPASTMRHLAL</sequence>
<dbReference type="PROSITE" id="PS00141">
    <property type="entry name" value="ASP_PROTEASE"/>
    <property type="match status" value="1"/>
</dbReference>
<dbReference type="GO" id="GO:0006508">
    <property type="term" value="P:proteolysis"/>
    <property type="evidence" value="ECO:0007669"/>
    <property type="project" value="InterPro"/>
</dbReference>
<name>A0A453BC74_AEGTS</name>
<dbReference type="EnsemblPlants" id="AET2Gv20450200.1">
    <property type="protein sequence ID" value="AET2Gv20450200.1"/>
    <property type="gene ID" value="AET2Gv20450200"/>
</dbReference>
<evidence type="ECO:0000313" key="2">
    <source>
        <dbReference type="Proteomes" id="UP000015105"/>
    </source>
</evidence>
<reference evidence="1" key="4">
    <citation type="submission" date="2019-03" db="UniProtKB">
        <authorList>
            <consortium name="EnsemblPlants"/>
        </authorList>
    </citation>
    <scope>IDENTIFICATION</scope>
</reference>
<dbReference type="InterPro" id="IPR001969">
    <property type="entry name" value="Aspartic_peptidase_AS"/>
</dbReference>
<dbReference type="InterPro" id="IPR021109">
    <property type="entry name" value="Peptidase_aspartic_dom_sf"/>
</dbReference>
<protein>
    <submittedName>
        <fullName evidence="1">Uncharacterized protein</fullName>
    </submittedName>
</protein>
<reference evidence="1" key="5">
    <citation type="journal article" date="2021" name="G3 (Bethesda)">
        <title>Aegilops tauschii genome assembly Aet v5.0 features greater sequence contiguity and improved annotation.</title>
        <authorList>
            <person name="Wang L."/>
            <person name="Zhu T."/>
            <person name="Rodriguez J.C."/>
            <person name="Deal K.R."/>
            <person name="Dubcovsky J."/>
            <person name="McGuire P.E."/>
            <person name="Lux T."/>
            <person name="Spannagl M."/>
            <person name="Mayer K.F.X."/>
            <person name="Baldrich P."/>
            <person name="Meyers B.C."/>
            <person name="Huo N."/>
            <person name="Gu Y.Q."/>
            <person name="Zhou H."/>
            <person name="Devos K.M."/>
            <person name="Bennetzen J.L."/>
            <person name="Unver T."/>
            <person name="Budak H."/>
            <person name="Gulick P.J."/>
            <person name="Galiba G."/>
            <person name="Kalapos B."/>
            <person name="Nelson D.R."/>
            <person name="Li P."/>
            <person name="You F.M."/>
            <person name="Luo M.C."/>
            <person name="Dvorak J."/>
        </authorList>
    </citation>
    <scope>NUCLEOTIDE SEQUENCE [LARGE SCALE GENOMIC DNA]</scope>
    <source>
        <strain evidence="1">cv. AL8/78</strain>
    </source>
</reference>
<keyword evidence="2" id="KW-1185">Reference proteome</keyword>
<dbReference type="AlphaFoldDB" id="A0A453BC74"/>
<dbReference type="Proteomes" id="UP000015105">
    <property type="component" value="Chromosome 2D"/>
</dbReference>
<reference evidence="2" key="2">
    <citation type="journal article" date="2017" name="Nat. Plants">
        <title>The Aegilops tauschii genome reveals multiple impacts of transposons.</title>
        <authorList>
            <person name="Zhao G."/>
            <person name="Zou C."/>
            <person name="Li K."/>
            <person name="Wang K."/>
            <person name="Li T."/>
            <person name="Gao L."/>
            <person name="Zhang X."/>
            <person name="Wang H."/>
            <person name="Yang Z."/>
            <person name="Liu X."/>
            <person name="Jiang W."/>
            <person name="Mao L."/>
            <person name="Kong X."/>
            <person name="Jiao Y."/>
            <person name="Jia J."/>
        </authorList>
    </citation>
    <scope>NUCLEOTIDE SEQUENCE [LARGE SCALE GENOMIC DNA]</scope>
    <source>
        <strain evidence="2">cv. AL8/78</strain>
    </source>
</reference>
<reference evidence="1" key="3">
    <citation type="journal article" date="2017" name="Nature">
        <title>Genome sequence of the progenitor of the wheat D genome Aegilops tauschii.</title>
        <authorList>
            <person name="Luo M.C."/>
            <person name="Gu Y.Q."/>
            <person name="Puiu D."/>
            <person name="Wang H."/>
            <person name="Twardziok S.O."/>
            <person name="Deal K.R."/>
            <person name="Huo N."/>
            <person name="Zhu T."/>
            <person name="Wang L."/>
            <person name="Wang Y."/>
            <person name="McGuire P.E."/>
            <person name="Liu S."/>
            <person name="Long H."/>
            <person name="Ramasamy R.K."/>
            <person name="Rodriguez J.C."/>
            <person name="Van S.L."/>
            <person name="Yuan L."/>
            <person name="Wang Z."/>
            <person name="Xia Z."/>
            <person name="Xiao L."/>
            <person name="Anderson O.D."/>
            <person name="Ouyang S."/>
            <person name="Liang Y."/>
            <person name="Zimin A.V."/>
            <person name="Pertea G."/>
            <person name="Qi P."/>
            <person name="Bennetzen J.L."/>
            <person name="Dai X."/>
            <person name="Dawson M.W."/>
            <person name="Muller H.G."/>
            <person name="Kugler K."/>
            <person name="Rivarola-Duarte L."/>
            <person name="Spannagl M."/>
            <person name="Mayer K.F.X."/>
            <person name="Lu F.H."/>
            <person name="Bevan M.W."/>
            <person name="Leroy P."/>
            <person name="Li P."/>
            <person name="You F.M."/>
            <person name="Sun Q."/>
            <person name="Liu Z."/>
            <person name="Lyons E."/>
            <person name="Wicker T."/>
            <person name="Salzberg S.L."/>
            <person name="Devos K.M."/>
            <person name="Dvorak J."/>
        </authorList>
    </citation>
    <scope>NUCLEOTIDE SEQUENCE [LARGE SCALE GENOMIC DNA]</scope>
    <source>
        <strain evidence="1">cv. AL8/78</strain>
    </source>
</reference>
<organism evidence="1 2">
    <name type="scientific">Aegilops tauschii subsp. strangulata</name>
    <name type="common">Goatgrass</name>
    <dbReference type="NCBI Taxonomy" id="200361"/>
    <lineage>
        <taxon>Eukaryota</taxon>
        <taxon>Viridiplantae</taxon>
        <taxon>Streptophyta</taxon>
        <taxon>Embryophyta</taxon>
        <taxon>Tracheophyta</taxon>
        <taxon>Spermatophyta</taxon>
        <taxon>Magnoliopsida</taxon>
        <taxon>Liliopsida</taxon>
        <taxon>Poales</taxon>
        <taxon>Poaceae</taxon>
        <taxon>BOP clade</taxon>
        <taxon>Pooideae</taxon>
        <taxon>Triticodae</taxon>
        <taxon>Triticeae</taxon>
        <taxon>Triticinae</taxon>
        <taxon>Aegilops</taxon>
    </lineage>
</organism>